<evidence type="ECO:0000259" key="2">
    <source>
        <dbReference type="PROSITE" id="PS50191"/>
    </source>
</evidence>
<proteinExistence type="predicted"/>
<dbReference type="PROSITE" id="PS50191">
    <property type="entry name" value="CRAL_TRIO"/>
    <property type="match status" value="1"/>
</dbReference>
<comment type="caution">
    <text evidence="3">The sequence shown here is derived from an EMBL/GenBank/DDBJ whole genome shotgun (WGS) entry which is preliminary data.</text>
</comment>
<name>A0AAP0LBW3_9MAGN</name>
<keyword evidence="1" id="KW-0472">Membrane</keyword>
<dbReference type="SMART" id="SM01100">
    <property type="entry name" value="CRAL_TRIO_N"/>
    <property type="match status" value="1"/>
</dbReference>
<dbReference type="Proteomes" id="UP001419268">
    <property type="component" value="Unassembled WGS sequence"/>
</dbReference>
<feature type="domain" description="CRAL-TRIO" evidence="2">
    <location>
        <begin position="84"/>
        <end position="198"/>
    </location>
</feature>
<gene>
    <name evidence="3" type="ORF">Scep_002006</name>
</gene>
<sequence>MSANLSKSASNGREKVFTYVEQQEKIDEVRRLIGPLTGNSAFYCSDASIARYLRARNWNVMKATKMLKETLKWRHEYKPEKICWEEVAHEAETGKIYRSNFTDKHGRPVLVMRPACQNTKSTKGQIRYLVYCMENAILNLPMDQEQMVWLIDFKGFNMSHISVKVTKETANVLQNRYPERLGVAILYNPPKFFESFWTSPRAWFQQLSSTLASWGFNNSRADSSLFVLKLGSQLLYVLIYVVDIIIVGTSSTLICG</sequence>
<reference evidence="3 4" key="1">
    <citation type="submission" date="2024-01" db="EMBL/GenBank/DDBJ databases">
        <title>Genome assemblies of Stephania.</title>
        <authorList>
            <person name="Yang L."/>
        </authorList>
    </citation>
    <scope>NUCLEOTIDE SEQUENCE [LARGE SCALE GENOMIC DNA]</scope>
    <source>
        <strain evidence="3">JXDWG</strain>
        <tissue evidence="3">Leaf</tissue>
    </source>
</reference>
<dbReference type="InterPro" id="IPR001251">
    <property type="entry name" value="CRAL-TRIO_dom"/>
</dbReference>
<dbReference type="GO" id="GO:0008526">
    <property type="term" value="F:phosphatidylinositol transfer activity"/>
    <property type="evidence" value="ECO:0007669"/>
    <property type="project" value="TreeGrafter"/>
</dbReference>
<evidence type="ECO:0000256" key="1">
    <source>
        <dbReference type="SAM" id="Phobius"/>
    </source>
</evidence>
<dbReference type="CDD" id="cd00170">
    <property type="entry name" value="SEC14"/>
    <property type="match status" value="1"/>
</dbReference>
<dbReference type="SMART" id="SM00516">
    <property type="entry name" value="SEC14"/>
    <property type="match status" value="1"/>
</dbReference>
<organism evidence="3 4">
    <name type="scientific">Stephania cephalantha</name>
    <dbReference type="NCBI Taxonomy" id="152367"/>
    <lineage>
        <taxon>Eukaryota</taxon>
        <taxon>Viridiplantae</taxon>
        <taxon>Streptophyta</taxon>
        <taxon>Embryophyta</taxon>
        <taxon>Tracheophyta</taxon>
        <taxon>Spermatophyta</taxon>
        <taxon>Magnoliopsida</taxon>
        <taxon>Ranunculales</taxon>
        <taxon>Menispermaceae</taxon>
        <taxon>Menispermoideae</taxon>
        <taxon>Cissampelideae</taxon>
        <taxon>Stephania</taxon>
    </lineage>
</organism>
<dbReference type="InterPro" id="IPR011074">
    <property type="entry name" value="CRAL/TRIO_N_dom"/>
</dbReference>
<keyword evidence="1" id="KW-1133">Transmembrane helix</keyword>
<dbReference type="InterPro" id="IPR036865">
    <property type="entry name" value="CRAL-TRIO_dom_sf"/>
</dbReference>
<accession>A0AAP0LBW3</accession>
<keyword evidence="1" id="KW-0812">Transmembrane</keyword>
<dbReference type="Pfam" id="PF00650">
    <property type="entry name" value="CRAL_TRIO"/>
    <property type="match status" value="1"/>
</dbReference>
<dbReference type="PANTHER" id="PTHR45824">
    <property type="entry name" value="GH16843P"/>
    <property type="match status" value="1"/>
</dbReference>
<dbReference type="SUPFAM" id="SSF46938">
    <property type="entry name" value="CRAL/TRIO N-terminal domain"/>
    <property type="match status" value="1"/>
</dbReference>
<protein>
    <recommendedName>
        <fullName evidence="2">CRAL-TRIO domain-containing protein</fullName>
    </recommendedName>
</protein>
<keyword evidence="4" id="KW-1185">Reference proteome</keyword>
<feature type="transmembrane region" description="Helical" evidence="1">
    <location>
        <begin position="234"/>
        <end position="255"/>
    </location>
</feature>
<dbReference type="EMBL" id="JBBNAG010000001">
    <property type="protein sequence ID" value="KAK9166815.1"/>
    <property type="molecule type" value="Genomic_DNA"/>
</dbReference>
<dbReference type="Pfam" id="PF03765">
    <property type="entry name" value="CRAL_TRIO_N"/>
    <property type="match status" value="1"/>
</dbReference>
<dbReference type="AlphaFoldDB" id="A0AAP0LBW3"/>
<dbReference type="InterPro" id="IPR052578">
    <property type="entry name" value="PI_Transfer_CRAL-TRIO"/>
</dbReference>
<dbReference type="SUPFAM" id="SSF52087">
    <property type="entry name" value="CRAL/TRIO domain"/>
    <property type="match status" value="1"/>
</dbReference>
<dbReference type="PANTHER" id="PTHR45824:SF6">
    <property type="entry name" value="F16L1.9 PROTEIN"/>
    <property type="match status" value="1"/>
</dbReference>
<evidence type="ECO:0000313" key="3">
    <source>
        <dbReference type="EMBL" id="KAK9166815.1"/>
    </source>
</evidence>
<dbReference type="Gene3D" id="3.40.525.10">
    <property type="entry name" value="CRAL-TRIO lipid binding domain"/>
    <property type="match status" value="1"/>
</dbReference>
<dbReference type="InterPro" id="IPR036273">
    <property type="entry name" value="CRAL/TRIO_N_dom_sf"/>
</dbReference>
<evidence type="ECO:0000313" key="4">
    <source>
        <dbReference type="Proteomes" id="UP001419268"/>
    </source>
</evidence>